<organism evidence="1 2">
    <name type="scientific">Flavobacterium croceum DSM 17960</name>
    <dbReference type="NCBI Taxonomy" id="1121886"/>
    <lineage>
        <taxon>Bacteria</taxon>
        <taxon>Pseudomonadati</taxon>
        <taxon>Bacteroidota</taxon>
        <taxon>Flavobacteriia</taxon>
        <taxon>Flavobacteriales</taxon>
        <taxon>Flavobacteriaceae</taxon>
        <taxon>Flavobacterium</taxon>
    </lineage>
</organism>
<keyword evidence="2" id="KW-1185">Reference proteome</keyword>
<comment type="caution">
    <text evidence="1">The sequence shown here is derived from an EMBL/GenBank/DDBJ whole genome shotgun (WGS) entry which is preliminary data.</text>
</comment>
<dbReference type="AlphaFoldDB" id="A0A2S4N6H5"/>
<evidence type="ECO:0000313" key="1">
    <source>
        <dbReference type="EMBL" id="POS00923.1"/>
    </source>
</evidence>
<dbReference type="RefSeq" id="WP_103726880.1">
    <property type="nucleotide sequence ID" value="NZ_PQNY01000017.1"/>
</dbReference>
<sequence>MNTKVKSYELVEIDTIGFAQVGQEDYAERIIIEKKILLNFLLDNPLYAVPEFFTRDAFFHWQLRNHDFGTYHVLCIVYDKDLIQTLCKEAPDQFHIFWDWTDRCQSAFDKHYDELLQQCNNAFYD</sequence>
<proteinExistence type="predicted"/>
<accession>A0A2S4N6H5</accession>
<dbReference type="EMBL" id="PQNY01000017">
    <property type="protein sequence ID" value="POS00923.1"/>
    <property type="molecule type" value="Genomic_DNA"/>
</dbReference>
<gene>
    <name evidence="1" type="ORF">Q361_11726</name>
</gene>
<dbReference type="Proteomes" id="UP000237056">
    <property type="component" value="Unassembled WGS sequence"/>
</dbReference>
<reference evidence="1 2" key="1">
    <citation type="submission" date="2018-01" db="EMBL/GenBank/DDBJ databases">
        <title>Genomic Encyclopedia of Type Strains, Phase I: the one thousand microbial genomes (KMG-I) project.</title>
        <authorList>
            <person name="Goeker M."/>
        </authorList>
    </citation>
    <scope>NUCLEOTIDE SEQUENCE [LARGE SCALE GENOMIC DNA]</scope>
    <source>
        <strain evidence="1 2">DSM 17960</strain>
    </source>
</reference>
<name>A0A2S4N6H5_9FLAO</name>
<protein>
    <submittedName>
        <fullName evidence="1">Uncharacterized protein</fullName>
    </submittedName>
</protein>
<evidence type="ECO:0000313" key="2">
    <source>
        <dbReference type="Proteomes" id="UP000237056"/>
    </source>
</evidence>